<keyword evidence="5 7" id="KW-1133">Transmembrane helix</keyword>
<feature type="transmembrane region" description="Helical" evidence="7">
    <location>
        <begin position="119"/>
        <end position="140"/>
    </location>
</feature>
<evidence type="ECO:0000256" key="3">
    <source>
        <dbReference type="ARBA" id="ARBA00022475"/>
    </source>
</evidence>
<dbReference type="GO" id="GO:0055085">
    <property type="term" value="P:transmembrane transport"/>
    <property type="evidence" value="ECO:0007669"/>
    <property type="project" value="InterPro"/>
</dbReference>
<gene>
    <name evidence="9" type="ORF">J07HQW2_00874</name>
</gene>
<dbReference type="InterPro" id="IPR000515">
    <property type="entry name" value="MetI-like"/>
</dbReference>
<accession>U1NC21</accession>
<protein>
    <submittedName>
        <fullName evidence="9">ABC-type nitrate/sulfonate/bicarbonate transport system, permease component</fullName>
    </submittedName>
</protein>
<dbReference type="HOGENOM" id="CLU_046113_2_2_2"/>
<evidence type="ECO:0000256" key="2">
    <source>
        <dbReference type="ARBA" id="ARBA00022448"/>
    </source>
</evidence>
<dbReference type="Pfam" id="PF00528">
    <property type="entry name" value="BPD_transp_1"/>
    <property type="match status" value="1"/>
</dbReference>
<reference evidence="9 10" key="1">
    <citation type="journal article" date="2013" name="PLoS ONE">
        <title>Assembly-driven community genomics of a hypersaline microbial ecosystem.</title>
        <authorList>
            <person name="Podell S."/>
            <person name="Ugalde J.A."/>
            <person name="Narasingarao P."/>
            <person name="Banfield J.F."/>
            <person name="Heidelberg K.B."/>
            <person name="Allen E.E."/>
        </authorList>
    </citation>
    <scope>NUCLEOTIDE SEQUENCE [LARGE SCALE GENOMIC DNA]</scope>
    <source>
        <strain evidence="10">J07HQW2</strain>
    </source>
</reference>
<evidence type="ECO:0000256" key="5">
    <source>
        <dbReference type="ARBA" id="ARBA00022989"/>
    </source>
</evidence>
<comment type="subcellular location">
    <subcellularLocation>
        <location evidence="1 7">Cell membrane</location>
        <topology evidence="1 7">Multi-pass membrane protein</topology>
    </subcellularLocation>
</comment>
<feature type="transmembrane region" description="Helical" evidence="7">
    <location>
        <begin position="93"/>
        <end position="113"/>
    </location>
</feature>
<dbReference type="Gene3D" id="1.10.3720.10">
    <property type="entry name" value="MetI-like"/>
    <property type="match status" value="1"/>
</dbReference>
<dbReference type="GO" id="GO:0005886">
    <property type="term" value="C:plasma membrane"/>
    <property type="evidence" value="ECO:0007669"/>
    <property type="project" value="UniProtKB-SubCell"/>
</dbReference>
<dbReference type="EMBL" id="KE356561">
    <property type="protein sequence ID" value="ERG94440.1"/>
    <property type="molecule type" value="Genomic_DNA"/>
</dbReference>
<keyword evidence="6 7" id="KW-0472">Membrane</keyword>
<evidence type="ECO:0000256" key="1">
    <source>
        <dbReference type="ARBA" id="ARBA00004651"/>
    </source>
</evidence>
<dbReference type="eggNOG" id="arCOG00169">
    <property type="taxonomic scope" value="Archaea"/>
</dbReference>
<dbReference type="PROSITE" id="PS50928">
    <property type="entry name" value="ABC_TM1"/>
    <property type="match status" value="1"/>
</dbReference>
<name>U1NC21_9EURY</name>
<dbReference type="PANTHER" id="PTHR30151">
    <property type="entry name" value="ALKANE SULFONATE ABC TRANSPORTER-RELATED, MEMBRANE SUBUNIT"/>
    <property type="match status" value="1"/>
</dbReference>
<feature type="transmembrane region" description="Helical" evidence="7">
    <location>
        <begin position="12"/>
        <end position="29"/>
    </location>
</feature>
<dbReference type="CDD" id="cd06261">
    <property type="entry name" value="TM_PBP2"/>
    <property type="match status" value="1"/>
</dbReference>
<feature type="transmembrane region" description="Helical" evidence="7">
    <location>
        <begin position="161"/>
        <end position="182"/>
    </location>
</feature>
<keyword evidence="3" id="KW-1003">Cell membrane</keyword>
<evidence type="ECO:0000256" key="4">
    <source>
        <dbReference type="ARBA" id="ARBA00022692"/>
    </source>
</evidence>
<organism evidence="9 10">
    <name type="scientific">Haloquadratum walsbyi J07HQW2</name>
    <dbReference type="NCBI Taxonomy" id="1238425"/>
    <lineage>
        <taxon>Archaea</taxon>
        <taxon>Methanobacteriati</taxon>
        <taxon>Methanobacteriota</taxon>
        <taxon>Stenosarchaea group</taxon>
        <taxon>Halobacteria</taxon>
        <taxon>Halobacteriales</taxon>
        <taxon>Haloferacaceae</taxon>
        <taxon>Haloquadratum</taxon>
    </lineage>
</organism>
<evidence type="ECO:0000313" key="10">
    <source>
        <dbReference type="Proteomes" id="UP000030710"/>
    </source>
</evidence>
<sequence>MRLSARRQHQLAGLVFGVVIWSLFARWTGPTLPRPVVLGSATVELYRSGALVDALAETLLRVMFGYGLAIVIAFPVGAVMGLSSFLNIFIGTYVTALFVTSVASLLPFLILVAGTDINFYTAVVFLFAVFHMILIVRAGVATVEQGIRDAGYVFGATGWRAYRYILLPAALPHVVAALRIGYNRAVKGAVVAELWIYAGIGELLHSYQRFSQTPEVLAVVLHVMLLAVFGVRLLRVIERRYTGWREVSV</sequence>
<feature type="domain" description="ABC transmembrane type-1" evidence="8">
    <location>
        <begin position="55"/>
        <end position="235"/>
    </location>
</feature>
<dbReference type="InterPro" id="IPR035906">
    <property type="entry name" value="MetI-like_sf"/>
</dbReference>
<evidence type="ECO:0000256" key="7">
    <source>
        <dbReference type="RuleBase" id="RU363032"/>
    </source>
</evidence>
<evidence type="ECO:0000313" key="9">
    <source>
        <dbReference type="EMBL" id="ERG94440.1"/>
    </source>
</evidence>
<evidence type="ECO:0000256" key="6">
    <source>
        <dbReference type="ARBA" id="ARBA00023136"/>
    </source>
</evidence>
<dbReference type="PANTHER" id="PTHR30151:SF0">
    <property type="entry name" value="ABC TRANSPORTER PERMEASE PROTEIN MJ0413-RELATED"/>
    <property type="match status" value="1"/>
</dbReference>
<evidence type="ECO:0000259" key="8">
    <source>
        <dbReference type="PROSITE" id="PS50928"/>
    </source>
</evidence>
<keyword evidence="4 7" id="KW-0812">Transmembrane</keyword>
<keyword evidence="2 7" id="KW-0813">Transport</keyword>
<dbReference type="SUPFAM" id="SSF161098">
    <property type="entry name" value="MetI-like"/>
    <property type="match status" value="1"/>
</dbReference>
<proteinExistence type="inferred from homology"/>
<dbReference type="STRING" id="1238425.J07HQW2_00874"/>
<feature type="transmembrane region" description="Helical" evidence="7">
    <location>
        <begin position="63"/>
        <end position="86"/>
    </location>
</feature>
<dbReference type="Proteomes" id="UP000030710">
    <property type="component" value="Unassembled WGS sequence"/>
</dbReference>
<dbReference type="AlphaFoldDB" id="U1NC21"/>
<feature type="transmembrane region" description="Helical" evidence="7">
    <location>
        <begin position="216"/>
        <end position="234"/>
    </location>
</feature>
<comment type="similarity">
    <text evidence="7">Belongs to the binding-protein-dependent transport system permease family.</text>
</comment>